<dbReference type="InterPro" id="IPR007038">
    <property type="entry name" value="HupE_UreJ"/>
</dbReference>
<evidence type="ECO:0000256" key="1">
    <source>
        <dbReference type="SAM" id="Phobius"/>
    </source>
</evidence>
<feature type="signal peptide" evidence="2">
    <location>
        <begin position="1"/>
        <end position="22"/>
    </location>
</feature>
<accession>A0A178XQU5</accession>
<feature type="transmembrane region" description="Helical" evidence="1">
    <location>
        <begin position="32"/>
        <end position="56"/>
    </location>
</feature>
<evidence type="ECO:0000256" key="2">
    <source>
        <dbReference type="SAM" id="SignalP"/>
    </source>
</evidence>
<protein>
    <submittedName>
        <fullName evidence="3">Iron hydrogenase</fullName>
    </submittedName>
</protein>
<dbReference type="RefSeq" id="WP_064243170.1">
    <property type="nucleotide sequence ID" value="NZ_LPUX01000062.1"/>
</dbReference>
<dbReference type="OrthoDB" id="9808192at2"/>
<dbReference type="AlphaFoldDB" id="A0A178XQU5"/>
<dbReference type="EMBL" id="LPUX01000062">
    <property type="protein sequence ID" value="OAP37629.1"/>
    <property type="molecule type" value="Genomic_DNA"/>
</dbReference>
<feature type="transmembrane region" description="Helical" evidence="1">
    <location>
        <begin position="143"/>
        <end position="163"/>
    </location>
</feature>
<keyword evidence="4" id="KW-1185">Reference proteome</keyword>
<sequence length="195" mass="19188">MNFKTLTALAIITASLPGQALAHTGNDHVHGIASGFLHPFSGLDHLLAMIAVGLIAARLGGSALFRLPLAFVSAMVAGAAYALTGVTVPLVETAIITSVVLLGAALIANANIPVALAITGAVTFGFFHGFAHGTEGPAAAPLGHILGFVGGTVILHITGIAAVHSLARHGAGPTSALRAIGTGIMGAGIGLAFVA</sequence>
<evidence type="ECO:0000313" key="3">
    <source>
        <dbReference type="EMBL" id="OAP37629.1"/>
    </source>
</evidence>
<feature type="chain" id="PRO_5008097151" evidence="2">
    <location>
        <begin position="23"/>
        <end position="195"/>
    </location>
</feature>
<name>A0A178XQU5_9HYPH</name>
<evidence type="ECO:0000313" key="4">
    <source>
        <dbReference type="Proteomes" id="UP000094025"/>
    </source>
</evidence>
<keyword evidence="1" id="KW-0812">Transmembrane</keyword>
<feature type="transmembrane region" description="Helical" evidence="1">
    <location>
        <begin position="63"/>
        <end position="83"/>
    </location>
</feature>
<organism evidence="3 4">
    <name type="scientific">Sinorhizobium glycinis</name>
    <dbReference type="NCBI Taxonomy" id="1472378"/>
    <lineage>
        <taxon>Bacteria</taxon>
        <taxon>Pseudomonadati</taxon>
        <taxon>Pseudomonadota</taxon>
        <taxon>Alphaproteobacteria</taxon>
        <taxon>Hyphomicrobiales</taxon>
        <taxon>Rhizobiaceae</taxon>
        <taxon>Sinorhizobium/Ensifer group</taxon>
        <taxon>Sinorhizobium</taxon>
    </lineage>
</organism>
<gene>
    <name evidence="3" type="ORF">AU381_12600</name>
</gene>
<reference evidence="3 4" key="1">
    <citation type="journal article" date="2016" name="Int. J. Syst. Evol. Microbiol.">
        <title>Ensifer glycinis sp. nov., an novel rhizobial species associated with Glycine spp.</title>
        <authorList>
            <person name="Yan H."/>
            <person name="Yan J."/>
            <person name="Sui X.H."/>
            <person name="Wang E.T."/>
            <person name="Chen W.X."/>
            <person name="Zhang X.X."/>
            <person name="Chen W.F."/>
        </authorList>
    </citation>
    <scope>NUCLEOTIDE SEQUENCE [LARGE SCALE GENOMIC DNA]</scope>
    <source>
        <strain evidence="3 4">CCBAU 23380</strain>
    </source>
</reference>
<comment type="caution">
    <text evidence="3">The sequence shown here is derived from an EMBL/GenBank/DDBJ whole genome shotgun (WGS) entry which is preliminary data.</text>
</comment>
<dbReference type="STRING" id="1472378.AU381_12600"/>
<feature type="transmembrane region" description="Helical" evidence="1">
    <location>
        <begin position="175"/>
        <end position="194"/>
    </location>
</feature>
<keyword evidence="1" id="KW-1133">Transmembrane helix</keyword>
<keyword evidence="2" id="KW-0732">Signal</keyword>
<proteinExistence type="predicted"/>
<dbReference type="Pfam" id="PF04955">
    <property type="entry name" value="HupE_UreJ"/>
    <property type="match status" value="1"/>
</dbReference>
<dbReference type="PIRSF" id="PIRSF016919">
    <property type="entry name" value="HupE_UreJ"/>
    <property type="match status" value="1"/>
</dbReference>
<dbReference type="Proteomes" id="UP000094025">
    <property type="component" value="Unassembled WGS sequence"/>
</dbReference>
<feature type="transmembrane region" description="Helical" evidence="1">
    <location>
        <begin position="114"/>
        <end position="131"/>
    </location>
</feature>
<keyword evidence="1" id="KW-0472">Membrane</keyword>